<keyword evidence="7" id="KW-1185">Reference proteome</keyword>
<name>R1AQI5_9FIRM</name>
<dbReference type="InterPro" id="IPR014001">
    <property type="entry name" value="Helicase_ATP-bd"/>
</dbReference>
<dbReference type="PROSITE" id="PS51194">
    <property type="entry name" value="HELICASE_CTER"/>
    <property type="match status" value="1"/>
</dbReference>
<evidence type="ECO:0000259" key="4">
    <source>
        <dbReference type="PROSITE" id="PS51192"/>
    </source>
</evidence>
<dbReference type="PROSITE" id="PS51192">
    <property type="entry name" value="HELICASE_ATP_BIND_1"/>
    <property type="match status" value="1"/>
</dbReference>
<dbReference type="SUPFAM" id="SSF52540">
    <property type="entry name" value="P-loop containing nucleoside triphosphate hydrolases"/>
    <property type="match status" value="2"/>
</dbReference>
<dbReference type="CDD" id="cd18793">
    <property type="entry name" value="SF2_C_SNF"/>
    <property type="match status" value="1"/>
</dbReference>
<keyword evidence="2" id="KW-0862">Zinc</keyword>
<dbReference type="PROSITE" id="PS50966">
    <property type="entry name" value="ZF_SWIM"/>
    <property type="match status" value="1"/>
</dbReference>
<keyword evidence="6" id="KW-0547">Nucleotide-binding</keyword>
<dbReference type="eggNOG" id="COG0553">
    <property type="taxonomic scope" value="Bacteria"/>
</dbReference>
<feature type="domain" description="Helicase ATP-binding" evidence="4">
    <location>
        <begin position="628"/>
        <end position="789"/>
    </location>
</feature>
<keyword evidence="2" id="KW-0479">Metal-binding</keyword>
<feature type="domain" description="Helicase C-terminal" evidence="5">
    <location>
        <begin position="914"/>
        <end position="1071"/>
    </location>
</feature>
<comment type="caution">
    <text evidence="6">The sequence shown here is derived from an EMBL/GenBank/DDBJ whole genome shotgun (WGS) entry which is preliminary data.</text>
</comment>
<sequence length="1078" mass="126506">MFKLDEYIILDICGNINTYTKGKNYYFNDKVKRLKYEPGMNLFEATVKGSRAYNIEVLFDDKGYFKDASCTCPAYEKYWGYCKHIAAVLFEILDKDRRKEFNVQKTSIEAKEIINYFRNLDADRKIPLELEINYEFNPYGNKIENVSYLSLRIGEKKLYKVRNIQKFLESIDSIEELYFGKQFTFDLRKQMFKEEDKPIIRLLMEIYKNEEILNKFSYYNARGSLLKKDKVVLNQYTLKRFFDIMKDRKFNANILGQDFLNISIYNENIPIKFALDKEKDDLLLKINPIDNELIPLTTDGEYFFTNNRIYKNSESYSRNFVPFYNTMIRQKDNVVKIPKEYSEAFIAEVFPKVEKIGEVIVDKKVEDSIYKPELKKEVYFDREGDSITAELKFLYGDIIINPFSKNGQKSSKDKRILLRDIEKEKELIDIFEKSEFKVKSNLIYLSDEERIYDFIYHEIPKLQEIADIYYSEAFKNMKIKDASSFSGGVRLNTENDLLEFNFQIEGIDKSELIDVLNSLKERKKFYKLKDGSFLPLDMDELHEISNLIEQLDLTKKDLEKDIIQLPKFRALYIDEHIKDSNLNIIERNLQFKELVQNIKEPNDIEYKIPKNLDKILRKYQKFGFKWLKTLSTYGFGGILADDMGLGKTLQVLTFLLSEKEEKGIEPSLIIAPTSLVYNWVDEIEKFTPELKVLAISGNKNEREENIENIMDYDVVVTSYPLIRRDIELYQNTTFRYCILDEAQHIKNPASQNAKSVKKIKAKGYFALTGTPIENSLTELWSIFYFVMPGYLFSHSKFKKKYEKPIVKDKNDQALQELSRQIRPFILRRVKKDVLRELPDKIEHKIAAELTTEQKKIYLAYLSEIKNEISEEIKVKGFEKSHIKILSGLTRLRQICCHPSMFLENFKGGSGKLLLLEEIIDESIEGGHRILLFSQFITMLNIIKEMLKRKGIDYKYLDGSTDIKERGKLVKFFNEGEGNVFLISLKAGGTGLNLTGADIVIHFDPWWNPAVEDQATDRAYRLGQKNKVHVMKLISKGTIEEKIFKLQEKKKEMINAVIKPGETLVTKLTEEEIKELFEI</sequence>
<evidence type="ECO:0000259" key="3">
    <source>
        <dbReference type="PROSITE" id="PS50966"/>
    </source>
</evidence>
<evidence type="ECO:0000259" key="5">
    <source>
        <dbReference type="PROSITE" id="PS51194"/>
    </source>
</evidence>
<dbReference type="SMART" id="SM00490">
    <property type="entry name" value="HELICc"/>
    <property type="match status" value="1"/>
</dbReference>
<gene>
    <name evidence="6" type="ORF">L21TH_2645</name>
</gene>
<dbReference type="FunFam" id="3.40.50.300:FF:000533">
    <property type="entry name" value="Helicase, Snf2 family"/>
    <property type="match status" value="1"/>
</dbReference>
<dbReference type="FunFam" id="3.40.50.10810:FF:000054">
    <property type="entry name" value="Helicase, Snf2 family"/>
    <property type="match status" value="1"/>
</dbReference>
<dbReference type="Pfam" id="PF00176">
    <property type="entry name" value="SNF2-rel_dom"/>
    <property type="match status" value="1"/>
</dbReference>
<keyword evidence="2" id="KW-0863">Zinc-finger</keyword>
<dbReference type="Pfam" id="PF04434">
    <property type="entry name" value="SWIM"/>
    <property type="match status" value="1"/>
</dbReference>
<dbReference type="AlphaFoldDB" id="R1AQI5"/>
<keyword evidence="6" id="KW-0347">Helicase</keyword>
<dbReference type="SMART" id="SM00487">
    <property type="entry name" value="DEXDc"/>
    <property type="match status" value="1"/>
</dbReference>
<organism evidence="6 7">
    <name type="scientific">Caldisalinibacter kiritimatiensis</name>
    <dbReference type="NCBI Taxonomy" id="1304284"/>
    <lineage>
        <taxon>Bacteria</taxon>
        <taxon>Bacillati</taxon>
        <taxon>Bacillota</taxon>
        <taxon>Tissierellia</taxon>
        <taxon>Tissierellales</taxon>
        <taxon>Thermohalobacteraceae</taxon>
        <taxon>Caldisalinibacter</taxon>
    </lineage>
</organism>
<dbReference type="InterPro" id="IPR007527">
    <property type="entry name" value="Znf_SWIM"/>
</dbReference>
<accession>R1AQI5</accession>
<dbReference type="OrthoDB" id="9760715at2"/>
<evidence type="ECO:0000256" key="2">
    <source>
        <dbReference type="PROSITE-ProRule" id="PRU00325"/>
    </source>
</evidence>
<protein>
    <submittedName>
        <fullName evidence="6">Superfamily II DNA/RNA helicase protein</fullName>
    </submittedName>
</protein>
<dbReference type="InterPro" id="IPR013663">
    <property type="entry name" value="Helicase_SWF/SNF/SWI_bac"/>
</dbReference>
<dbReference type="InterPro" id="IPR049730">
    <property type="entry name" value="SNF2/RAD54-like_C"/>
</dbReference>
<dbReference type="PATRIC" id="fig|1304284.3.peg.2599"/>
<dbReference type="PANTHER" id="PTHR10799">
    <property type="entry name" value="SNF2/RAD54 HELICASE FAMILY"/>
    <property type="match status" value="1"/>
</dbReference>
<evidence type="ECO:0000313" key="6">
    <source>
        <dbReference type="EMBL" id="EOC99387.1"/>
    </source>
</evidence>
<dbReference type="GO" id="GO:0016787">
    <property type="term" value="F:hydrolase activity"/>
    <property type="evidence" value="ECO:0007669"/>
    <property type="project" value="UniProtKB-KW"/>
</dbReference>
<dbReference type="InterPro" id="IPR038718">
    <property type="entry name" value="SNF2-like_sf"/>
</dbReference>
<dbReference type="InterPro" id="IPR001650">
    <property type="entry name" value="Helicase_C-like"/>
</dbReference>
<dbReference type="GO" id="GO:0004386">
    <property type="term" value="F:helicase activity"/>
    <property type="evidence" value="ECO:0007669"/>
    <property type="project" value="UniProtKB-KW"/>
</dbReference>
<evidence type="ECO:0000256" key="1">
    <source>
        <dbReference type="ARBA" id="ARBA00022801"/>
    </source>
</evidence>
<dbReference type="RefSeq" id="WP_006317392.1">
    <property type="nucleotide sequence ID" value="NZ_ARZA01000277.1"/>
</dbReference>
<proteinExistence type="predicted"/>
<dbReference type="Proteomes" id="UP000013378">
    <property type="component" value="Unassembled WGS sequence"/>
</dbReference>
<dbReference type="EMBL" id="ARZA01000277">
    <property type="protein sequence ID" value="EOC99387.1"/>
    <property type="molecule type" value="Genomic_DNA"/>
</dbReference>
<dbReference type="Gene3D" id="3.40.50.10810">
    <property type="entry name" value="Tandem AAA-ATPase domain"/>
    <property type="match status" value="1"/>
</dbReference>
<keyword evidence="1" id="KW-0378">Hydrolase</keyword>
<dbReference type="GO" id="GO:0005524">
    <property type="term" value="F:ATP binding"/>
    <property type="evidence" value="ECO:0007669"/>
    <property type="project" value="InterPro"/>
</dbReference>
<dbReference type="Pfam" id="PF00271">
    <property type="entry name" value="Helicase_C"/>
    <property type="match status" value="1"/>
</dbReference>
<dbReference type="STRING" id="1304284.L21TH_2645"/>
<dbReference type="GO" id="GO:0008270">
    <property type="term" value="F:zinc ion binding"/>
    <property type="evidence" value="ECO:0007669"/>
    <property type="project" value="UniProtKB-KW"/>
</dbReference>
<dbReference type="InterPro" id="IPR000330">
    <property type="entry name" value="SNF2_N"/>
</dbReference>
<dbReference type="CDD" id="cd18012">
    <property type="entry name" value="DEXQc_arch_SWI2_SNF2"/>
    <property type="match status" value="1"/>
</dbReference>
<keyword evidence="6" id="KW-0067">ATP-binding</keyword>
<evidence type="ECO:0000313" key="7">
    <source>
        <dbReference type="Proteomes" id="UP000013378"/>
    </source>
</evidence>
<dbReference type="Pfam" id="PF08455">
    <property type="entry name" value="SNF2_assoc"/>
    <property type="match status" value="1"/>
</dbReference>
<reference evidence="6 7" key="1">
    <citation type="journal article" date="2015" name="Geomicrobiol. J.">
        <title>Caldisalinibacter kiritimatiensis gen. nov., sp. nov., a moderately thermohalophilic thiosulfate-reducing bacterium from a hypersaline microbial mat.</title>
        <authorList>
            <person name="Ben Hania W."/>
            <person name="Joseph M."/>
            <person name="Fiebig A."/>
            <person name="Bunk B."/>
            <person name="Klenk H.-P."/>
            <person name="Fardeau M.-L."/>
            <person name="Spring S."/>
        </authorList>
    </citation>
    <scope>NUCLEOTIDE SEQUENCE [LARGE SCALE GENOMIC DNA]</scope>
    <source>
        <strain evidence="6 7">L21-TH-D2</strain>
    </source>
</reference>
<feature type="domain" description="SWIM-type" evidence="3">
    <location>
        <begin position="53"/>
        <end position="93"/>
    </location>
</feature>
<dbReference type="Gene3D" id="3.40.50.300">
    <property type="entry name" value="P-loop containing nucleotide triphosphate hydrolases"/>
    <property type="match status" value="1"/>
</dbReference>
<dbReference type="InterPro" id="IPR027417">
    <property type="entry name" value="P-loop_NTPase"/>
</dbReference>